<organism evidence="1 2">
    <name type="scientific">Aristolochia fimbriata</name>
    <name type="common">White veined hardy Dutchman's pipe vine</name>
    <dbReference type="NCBI Taxonomy" id="158543"/>
    <lineage>
        <taxon>Eukaryota</taxon>
        <taxon>Viridiplantae</taxon>
        <taxon>Streptophyta</taxon>
        <taxon>Embryophyta</taxon>
        <taxon>Tracheophyta</taxon>
        <taxon>Spermatophyta</taxon>
        <taxon>Magnoliopsida</taxon>
        <taxon>Magnoliidae</taxon>
        <taxon>Piperales</taxon>
        <taxon>Aristolochiaceae</taxon>
        <taxon>Aristolochia</taxon>
    </lineage>
</organism>
<dbReference type="Proteomes" id="UP000825729">
    <property type="component" value="Unassembled WGS sequence"/>
</dbReference>
<name>A0AAV7EB46_ARIFI</name>
<sequence>MLHHCNTRHKIASLECSGPSANRSNAIPANKQLPYAFLNVVSVPWAFLPSRFTPWTFVFYELFLGMERATDLNFGSSQQATVQDQNDEVKDRSSADCMHDEPWRVDLLGAVGGAEIGLGDADGAGGLPQARFSDVCEGKWRLAGALLVCAAGGSGDVSEAGKLDVGDGANIIG</sequence>
<keyword evidence="2" id="KW-1185">Reference proteome</keyword>
<dbReference type="AlphaFoldDB" id="A0AAV7EB46"/>
<gene>
    <name evidence="1" type="ORF">H6P81_012076</name>
</gene>
<protein>
    <submittedName>
        <fullName evidence="1">Uncharacterized protein</fullName>
    </submittedName>
</protein>
<accession>A0AAV7EB46</accession>
<evidence type="ECO:0000313" key="1">
    <source>
        <dbReference type="EMBL" id="KAG9445948.1"/>
    </source>
</evidence>
<comment type="caution">
    <text evidence="1">The sequence shown here is derived from an EMBL/GenBank/DDBJ whole genome shotgun (WGS) entry which is preliminary data.</text>
</comment>
<dbReference type="EMBL" id="JAINDJ010000005">
    <property type="protein sequence ID" value="KAG9445948.1"/>
    <property type="molecule type" value="Genomic_DNA"/>
</dbReference>
<reference evidence="1 2" key="1">
    <citation type="submission" date="2021-07" db="EMBL/GenBank/DDBJ databases">
        <title>The Aristolochia fimbriata genome: insights into angiosperm evolution, floral development and chemical biosynthesis.</title>
        <authorList>
            <person name="Jiao Y."/>
        </authorList>
    </citation>
    <scope>NUCLEOTIDE SEQUENCE [LARGE SCALE GENOMIC DNA]</scope>
    <source>
        <strain evidence="1">IBCAS-2021</strain>
        <tissue evidence="1">Leaf</tissue>
    </source>
</reference>
<evidence type="ECO:0000313" key="2">
    <source>
        <dbReference type="Proteomes" id="UP000825729"/>
    </source>
</evidence>
<proteinExistence type="predicted"/>